<dbReference type="GO" id="GO:0016616">
    <property type="term" value="F:oxidoreductase activity, acting on the CH-OH group of donors, NAD or NADP as acceptor"/>
    <property type="evidence" value="ECO:0007669"/>
    <property type="project" value="TreeGrafter"/>
</dbReference>
<dbReference type="Proteomes" id="UP001174694">
    <property type="component" value="Unassembled WGS sequence"/>
</dbReference>
<gene>
    <name evidence="3" type="ORF">NKR23_g11803</name>
</gene>
<dbReference type="FunFam" id="3.40.50.720:FF:000084">
    <property type="entry name" value="Short-chain dehydrogenase reductase"/>
    <property type="match status" value="1"/>
</dbReference>
<dbReference type="AlphaFoldDB" id="A0AA38VB84"/>
<dbReference type="PRINTS" id="PR00081">
    <property type="entry name" value="GDHRDH"/>
</dbReference>
<dbReference type="CDD" id="cd05233">
    <property type="entry name" value="SDR_c"/>
    <property type="match status" value="1"/>
</dbReference>
<organism evidence="3 4">
    <name type="scientific">Pleurostoma richardsiae</name>
    <dbReference type="NCBI Taxonomy" id="41990"/>
    <lineage>
        <taxon>Eukaryota</taxon>
        <taxon>Fungi</taxon>
        <taxon>Dikarya</taxon>
        <taxon>Ascomycota</taxon>
        <taxon>Pezizomycotina</taxon>
        <taxon>Sordariomycetes</taxon>
        <taxon>Sordariomycetidae</taxon>
        <taxon>Calosphaeriales</taxon>
        <taxon>Pleurostomataceae</taxon>
        <taxon>Pleurostoma</taxon>
    </lineage>
</organism>
<accession>A0AA38VB84</accession>
<name>A0AA38VB84_9PEZI</name>
<comment type="caution">
    <text evidence="3">The sequence shown here is derived from an EMBL/GenBank/DDBJ whole genome shotgun (WGS) entry which is preliminary data.</text>
</comment>
<protein>
    <submittedName>
        <fullName evidence="3">Isoepoxydon dehydrogenase</fullName>
    </submittedName>
</protein>
<evidence type="ECO:0000313" key="3">
    <source>
        <dbReference type="EMBL" id="KAJ9131244.1"/>
    </source>
</evidence>
<dbReference type="SUPFAM" id="SSF51735">
    <property type="entry name" value="NAD(P)-binding Rossmann-fold domains"/>
    <property type="match status" value="1"/>
</dbReference>
<proteinExistence type="inferred from homology"/>
<sequence length="256" mass="27637">MPLDTGLEGSCVLITGGTRGIGKSMVESFLSQGANVCYCARNVTGTEFEGFHGAASGVRAVGTSVDVGSQEDLAAWVVKCGQTFGRIDTVIANASPMYMREEPEYWQKSFDIDVMGFVNLAKAAIPYLEKSANASILVTNSWLGREFFKAPPSSYGPFKAAQLQYVNELSHCYGPKGIRVNAVSPGPIMAKDGPWERYQAEMPEWVEEQRKKVALQRLGNPQDIANAAVFLASSLSSYISGTNLFVDGGVHIGTQF</sequence>
<evidence type="ECO:0000313" key="4">
    <source>
        <dbReference type="Proteomes" id="UP001174694"/>
    </source>
</evidence>
<keyword evidence="2" id="KW-0521">NADP</keyword>
<evidence type="ECO:0000256" key="1">
    <source>
        <dbReference type="ARBA" id="ARBA00006484"/>
    </source>
</evidence>
<evidence type="ECO:0000256" key="2">
    <source>
        <dbReference type="ARBA" id="ARBA00022857"/>
    </source>
</evidence>
<reference evidence="3" key="1">
    <citation type="submission" date="2022-07" db="EMBL/GenBank/DDBJ databases">
        <title>Fungi with potential for degradation of polypropylene.</title>
        <authorList>
            <person name="Gostincar C."/>
        </authorList>
    </citation>
    <scope>NUCLEOTIDE SEQUENCE</scope>
    <source>
        <strain evidence="3">EXF-13308</strain>
    </source>
</reference>
<keyword evidence="4" id="KW-1185">Reference proteome</keyword>
<dbReference type="EMBL" id="JANBVO010000070">
    <property type="protein sequence ID" value="KAJ9131244.1"/>
    <property type="molecule type" value="Genomic_DNA"/>
</dbReference>
<comment type="similarity">
    <text evidence="1">Belongs to the short-chain dehydrogenases/reductases (SDR) family.</text>
</comment>
<dbReference type="Gene3D" id="3.40.50.720">
    <property type="entry name" value="NAD(P)-binding Rossmann-like Domain"/>
    <property type="match status" value="1"/>
</dbReference>
<dbReference type="PANTHER" id="PTHR42760">
    <property type="entry name" value="SHORT-CHAIN DEHYDROGENASES/REDUCTASES FAMILY MEMBER"/>
    <property type="match status" value="1"/>
</dbReference>
<dbReference type="InterPro" id="IPR036291">
    <property type="entry name" value="NAD(P)-bd_dom_sf"/>
</dbReference>
<dbReference type="InterPro" id="IPR002347">
    <property type="entry name" value="SDR_fam"/>
</dbReference>
<dbReference type="Pfam" id="PF13561">
    <property type="entry name" value="adh_short_C2"/>
    <property type="match status" value="1"/>
</dbReference>